<dbReference type="STRING" id="728005.SAMN04488059_11714"/>
<dbReference type="Gene3D" id="3.40.50.11310">
    <property type="entry name" value="Bacterial phosphonate metabolism protein PhnH"/>
    <property type="match status" value="1"/>
</dbReference>
<gene>
    <name evidence="2" type="ORF">SAMN04488059_11714</name>
    <name evidence="1" type="ORF">WH91_01675</name>
</gene>
<dbReference type="InterPro" id="IPR038058">
    <property type="entry name" value="PhnH-like_sp"/>
</dbReference>
<dbReference type="AlphaFoldDB" id="A0A0F5Q3F3"/>
<dbReference type="OrthoDB" id="9814509at2"/>
<dbReference type="GO" id="GO:0019634">
    <property type="term" value="P:organic phosphonate metabolic process"/>
    <property type="evidence" value="ECO:0007669"/>
    <property type="project" value="InterPro"/>
</dbReference>
<dbReference type="Proteomes" id="UP000033519">
    <property type="component" value="Unassembled WGS sequence"/>
</dbReference>
<evidence type="ECO:0000313" key="4">
    <source>
        <dbReference type="Proteomes" id="UP000182258"/>
    </source>
</evidence>
<dbReference type="SUPFAM" id="SSF159709">
    <property type="entry name" value="PhnH-like"/>
    <property type="match status" value="1"/>
</dbReference>
<dbReference type="EMBL" id="FOMB01000017">
    <property type="protein sequence ID" value="SFD00034.1"/>
    <property type="molecule type" value="Genomic_DNA"/>
</dbReference>
<dbReference type="PIRSF" id="PIRSF020680">
    <property type="entry name" value="PhnH"/>
    <property type="match status" value="1"/>
</dbReference>
<evidence type="ECO:0000313" key="1">
    <source>
        <dbReference type="EMBL" id="KKC34589.1"/>
    </source>
</evidence>
<dbReference type="Proteomes" id="UP000182258">
    <property type="component" value="Unassembled WGS sequence"/>
</dbReference>
<reference evidence="1 3" key="1">
    <citation type="submission" date="2015-03" db="EMBL/GenBank/DDBJ databases">
        <authorList>
            <person name="Lepp D."/>
            <person name="Hassan Y.I."/>
            <person name="Li X.-Z."/>
            <person name="Zhou T."/>
        </authorList>
    </citation>
    <scope>NUCLEOTIDE SEQUENCE [LARGE SCALE GENOMIC DNA]</scope>
    <source>
        <strain evidence="1 3">Cr7-05</strain>
    </source>
</reference>
<dbReference type="Pfam" id="PF05845">
    <property type="entry name" value="PhnH"/>
    <property type="match status" value="1"/>
</dbReference>
<organism evidence="2 4">
    <name type="scientific">Devosia psychrophila</name>
    <dbReference type="NCBI Taxonomy" id="728005"/>
    <lineage>
        <taxon>Bacteria</taxon>
        <taxon>Pseudomonadati</taxon>
        <taxon>Pseudomonadota</taxon>
        <taxon>Alphaproteobacteria</taxon>
        <taxon>Hyphomicrobiales</taxon>
        <taxon>Devosiaceae</taxon>
        <taxon>Devosia</taxon>
    </lineage>
</organism>
<reference evidence="2 4" key="2">
    <citation type="submission" date="2016-10" db="EMBL/GenBank/DDBJ databases">
        <authorList>
            <person name="de Groot N.N."/>
        </authorList>
    </citation>
    <scope>NUCLEOTIDE SEQUENCE [LARGE SCALE GENOMIC DNA]</scope>
    <source>
        <strain evidence="2 4">CGMCC 1.10210</strain>
    </source>
</reference>
<dbReference type="RefSeq" id="WP_046169282.1">
    <property type="nucleotide sequence ID" value="NZ_FOMB01000017.1"/>
</dbReference>
<sequence length="198" mass="21437">MDSTFEGGFANPVFDAQTSFRAIMDALANPGTPHKLAETALAQGPLKVELASTLLTLSDADTHIWLSETLRTEPIEAFIAFHTGAPLTRDPGRATFAIVASVDELPRFDEFNLGTQEYPDRSTTIVLAVPALSGGADIVLRGPGVNDHWHCSPIGLPEDFLTQWVENRELFPRGIDLLLVADGHVIGLPRSTRISEGH</sequence>
<dbReference type="NCBIfam" id="TIGR03292">
    <property type="entry name" value="PhnH_redo"/>
    <property type="match status" value="1"/>
</dbReference>
<dbReference type="PATRIC" id="fig|728005.3.peg.93"/>
<proteinExistence type="predicted"/>
<evidence type="ECO:0000313" key="2">
    <source>
        <dbReference type="EMBL" id="SFD00034.1"/>
    </source>
</evidence>
<dbReference type="InterPro" id="IPR008772">
    <property type="entry name" value="Phosphonate_metab_PhnH"/>
</dbReference>
<dbReference type="EMBL" id="LAPV01000011">
    <property type="protein sequence ID" value="KKC34589.1"/>
    <property type="molecule type" value="Genomic_DNA"/>
</dbReference>
<protein>
    <submittedName>
        <fullName evidence="2">Alpha-D-ribose 1-methylphosphonate 5-triphosphate synthase subunit PhnH</fullName>
    </submittedName>
</protein>
<evidence type="ECO:0000313" key="3">
    <source>
        <dbReference type="Proteomes" id="UP000033519"/>
    </source>
</evidence>
<name>A0A0F5Q3F3_9HYPH</name>
<keyword evidence="3" id="KW-1185">Reference proteome</keyword>
<accession>A0A0F5Q3F3</accession>